<evidence type="ECO:0000313" key="2">
    <source>
        <dbReference type="EMBL" id="PWE38786.1"/>
    </source>
</evidence>
<sequence>MPKTEGDEMIPGATRYLLLDGAKIENLPARLYSLDDSPVVEWLYHATSYQEVFDVGPALVVLRANSALEKAFTDDWQNDAGLIIESDAPLQQLTEHLRSLIHARVTGEASMLFRYYDPRVMRHWLPALNPGEKDHVMGPIRRVRLPAREGQEEQWIVREQDRQSAQQYAERPWLYLDEQQLQRLNQGKLEMFDQQLLEHVRTYFPDCLAQRSAVEQQQWAVLCREGAASHGYSAPNEVARWSALVAEHGTEFPQAPEHQAYREILQQSTLNATQRLDALLVELHRHWLLTDKESIA</sequence>
<proteinExistence type="predicted"/>
<reference evidence="2 3" key="1">
    <citation type="submission" date="2018-05" db="EMBL/GenBank/DDBJ databases">
        <title>Genome sequences of two Antarctic strains of Pseudomonas prosekii: insights into adaptation to extreme conditions.</title>
        <authorList>
            <person name="Snopkova K."/>
            <person name="Dufkova K."/>
            <person name="Cejkova D."/>
            <person name="Sedlacek I."/>
            <person name="Smajs D."/>
        </authorList>
    </citation>
    <scope>NUCLEOTIDE SEQUENCE [LARGE SCALE GENOMIC DNA]</scope>
    <source>
        <strain evidence="2 3">P2673</strain>
    </source>
</reference>
<organism evidence="2 3">
    <name type="scientific">Pseudomonas prosekii</name>
    <dbReference type="NCBI Taxonomy" id="1148509"/>
    <lineage>
        <taxon>Bacteria</taxon>
        <taxon>Pseudomonadati</taxon>
        <taxon>Pseudomonadota</taxon>
        <taxon>Gammaproteobacteria</taxon>
        <taxon>Pseudomonadales</taxon>
        <taxon>Pseudomonadaceae</taxon>
        <taxon>Pseudomonas</taxon>
    </lineage>
</organism>
<evidence type="ECO:0000313" key="3">
    <source>
        <dbReference type="Proteomes" id="UP000245056"/>
    </source>
</evidence>
<accession>A0A2U2D0A1</accession>
<dbReference type="RefSeq" id="WP_109522487.1">
    <property type="nucleotide sequence ID" value="NZ_QFAW01000068.1"/>
</dbReference>
<name>A0A2U2D0A1_9PSED</name>
<dbReference type="AlphaFoldDB" id="A0A2U2D0A1"/>
<dbReference type="InterPro" id="IPR025391">
    <property type="entry name" value="DUF4123"/>
</dbReference>
<dbReference type="Proteomes" id="UP000245056">
    <property type="component" value="Unassembled WGS sequence"/>
</dbReference>
<comment type="caution">
    <text evidence="2">The sequence shown here is derived from an EMBL/GenBank/DDBJ whole genome shotgun (WGS) entry which is preliminary data.</text>
</comment>
<dbReference type="OrthoDB" id="6878614at2"/>
<evidence type="ECO:0000259" key="1">
    <source>
        <dbReference type="Pfam" id="PF13503"/>
    </source>
</evidence>
<protein>
    <submittedName>
        <fullName evidence="2">DUF4123 domain-containing protein</fullName>
    </submittedName>
</protein>
<feature type="domain" description="DUF4123" evidence="1">
    <location>
        <begin position="16"/>
        <end position="132"/>
    </location>
</feature>
<gene>
    <name evidence="2" type="ORF">C9I49_27345</name>
</gene>
<dbReference type="EMBL" id="QFAW01000068">
    <property type="protein sequence ID" value="PWE38786.1"/>
    <property type="molecule type" value="Genomic_DNA"/>
</dbReference>
<dbReference type="Pfam" id="PF13503">
    <property type="entry name" value="DUF4123"/>
    <property type="match status" value="1"/>
</dbReference>